<organism evidence="9 10">
    <name type="scientific">Takifugu flavidus</name>
    <name type="common">sansaifugu</name>
    <dbReference type="NCBI Taxonomy" id="433684"/>
    <lineage>
        <taxon>Eukaryota</taxon>
        <taxon>Metazoa</taxon>
        <taxon>Chordata</taxon>
        <taxon>Craniata</taxon>
        <taxon>Vertebrata</taxon>
        <taxon>Euteleostomi</taxon>
        <taxon>Actinopterygii</taxon>
        <taxon>Neopterygii</taxon>
        <taxon>Teleostei</taxon>
        <taxon>Neoteleostei</taxon>
        <taxon>Acanthomorphata</taxon>
        <taxon>Eupercaria</taxon>
        <taxon>Tetraodontiformes</taxon>
        <taxon>Tetradontoidea</taxon>
        <taxon>Tetraodontidae</taxon>
        <taxon>Takifugu</taxon>
    </lineage>
</organism>
<gene>
    <name evidence="9" type="ORF">D4764_10G0009000</name>
</gene>
<proteinExistence type="predicted"/>
<evidence type="ECO:0000256" key="2">
    <source>
        <dbReference type="ARBA" id="ARBA00022692"/>
    </source>
</evidence>
<evidence type="ECO:0000313" key="9">
    <source>
        <dbReference type="EMBL" id="TWW79870.1"/>
    </source>
</evidence>
<dbReference type="InterPro" id="IPR008253">
    <property type="entry name" value="Marvel"/>
</dbReference>
<keyword evidence="2 5" id="KW-0812">Transmembrane</keyword>
<dbReference type="PANTHER" id="PTHR22776">
    <property type="entry name" value="MARVEL-CONTAINING POTENTIAL LIPID RAFT-ASSOCIATED PROTEIN"/>
    <property type="match status" value="1"/>
</dbReference>
<dbReference type="InterPro" id="IPR050578">
    <property type="entry name" value="MARVEL-CKLF_proteins"/>
</dbReference>
<dbReference type="Proteomes" id="UP000324091">
    <property type="component" value="Chromosome 10"/>
</dbReference>
<evidence type="ECO:0000259" key="8">
    <source>
        <dbReference type="PROSITE" id="PS51225"/>
    </source>
</evidence>
<evidence type="ECO:0000256" key="4">
    <source>
        <dbReference type="ARBA" id="ARBA00023136"/>
    </source>
</evidence>
<evidence type="ECO:0000256" key="6">
    <source>
        <dbReference type="SAM" id="MobiDB-lite"/>
    </source>
</evidence>
<dbReference type="PROSITE" id="PS51225">
    <property type="entry name" value="MARVEL"/>
    <property type="match status" value="1"/>
</dbReference>
<feature type="region of interest" description="Disordered" evidence="6">
    <location>
        <begin position="207"/>
        <end position="228"/>
    </location>
</feature>
<evidence type="ECO:0000256" key="7">
    <source>
        <dbReference type="SAM" id="Phobius"/>
    </source>
</evidence>
<evidence type="ECO:0000256" key="1">
    <source>
        <dbReference type="ARBA" id="ARBA00004141"/>
    </source>
</evidence>
<name>A0A5C6PNJ7_9TELE</name>
<reference evidence="9 10" key="1">
    <citation type="submission" date="2019-04" db="EMBL/GenBank/DDBJ databases">
        <title>Chromosome genome assembly for Takifugu flavidus.</title>
        <authorList>
            <person name="Xiao S."/>
        </authorList>
    </citation>
    <scope>NUCLEOTIDE SEQUENCE [LARGE SCALE GENOMIC DNA]</scope>
    <source>
        <strain evidence="9">HTHZ2018</strain>
        <tissue evidence="9">Muscle</tissue>
    </source>
</reference>
<dbReference type="AlphaFoldDB" id="A0A5C6PNJ7"/>
<accession>A0A5C6PNJ7</accession>
<comment type="caution">
    <text evidence="9">The sequence shown here is derived from an EMBL/GenBank/DDBJ whole genome shotgun (WGS) entry which is preliminary data.</text>
</comment>
<feature type="transmembrane region" description="Helical" evidence="7">
    <location>
        <begin position="140"/>
        <end position="160"/>
    </location>
</feature>
<evidence type="ECO:0000313" key="10">
    <source>
        <dbReference type="Proteomes" id="UP000324091"/>
    </source>
</evidence>
<keyword evidence="4 5" id="KW-0472">Membrane</keyword>
<sequence>MYLVPHGAQQKSNEVTGSVSLWCFGTVGCSNPALSIFRFTMPTNEVYSPTTASNPKLSWFLIPSEHLDQTRFGIKLCEVLLSLVAFVLEELVSICISCTALYFFEFVSCAAFLFTLLLVVLLATPLHTWMSITCWPCIDFVYTASIAFFFIISSIVLAALNSRTPLERSAVVFGFVASVFFIADILLFLKTRGSPFSNTKEQLSNGMAAAQATPPEKEQLNSPTAEAV</sequence>
<feature type="transmembrane region" description="Helical" evidence="7">
    <location>
        <begin position="110"/>
        <end position="128"/>
    </location>
</feature>
<comment type="subcellular location">
    <subcellularLocation>
        <location evidence="1">Membrane</location>
        <topology evidence="1">Multi-pass membrane protein</topology>
    </subcellularLocation>
</comment>
<dbReference type="PANTHER" id="PTHR22776:SF25">
    <property type="entry name" value="CKLF-LIKE MARVEL TRANSMEMBRANE DOMAIN-CONTAINING PROTEIN 6"/>
    <property type="match status" value="1"/>
</dbReference>
<dbReference type="GO" id="GO:0016020">
    <property type="term" value="C:membrane"/>
    <property type="evidence" value="ECO:0007669"/>
    <property type="project" value="UniProtKB-SubCell"/>
</dbReference>
<evidence type="ECO:0000256" key="5">
    <source>
        <dbReference type="PROSITE-ProRule" id="PRU00581"/>
    </source>
</evidence>
<evidence type="ECO:0000256" key="3">
    <source>
        <dbReference type="ARBA" id="ARBA00022989"/>
    </source>
</evidence>
<keyword evidence="3 7" id="KW-1133">Transmembrane helix</keyword>
<feature type="transmembrane region" description="Helical" evidence="7">
    <location>
        <begin position="172"/>
        <end position="189"/>
    </location>
</feature>
<feature type="domain" description="MARVEL" evidence="8">
    <location>
        <begin position="66"/>
        <end position="193"/>
    </location>
</feature>
<dbReference type="EMBL" id="RHFK02000002">
    <property type="protein sequence ID" value="TWW79870.1"/>
    <property type="molecule type" value="Genomic_DNA"/>
</dbReference>
<dbReference type="Pfam" id="PF01284">
    <property type="entry name" value="MARVEL"/>
    <property type="match status" value="1"/>
</dbReference>
<keyword evidence="10" id="KW-1185">Reference proteome</keyword>
<protein>
    <submittedName>
        <fullName evidence="9">CKLF-like MARVEL transmembrane domain-containing protein 6</fullName>
    </submittedName>
</protein>